<organism evidence="3">
    <name type="scientific">marine metagenome</name>
    <dbReference type="NCBI Taxonomy" id="408172"/>
    <lineage>
        <taxon>unclassified sequences</taxon>
        <taxon>metagenomes</taxon>
        <taxon>ecological metagenomes</taxon>
    </lineage>
</organism>
<evidence type="ECO:0000313" key="3">
    <source>
        <dbReference type="EMBL" id="SVE34046.1"/>
    </source>
</evidence>
<dbReference type="InterPro" id="IPR005801">
    <property type="entry name" value="ADC_synthase"/>
</dbReference>
<feature type="domain" description="Anthranilate synthase component I N-terminal" evidence="2">
    <location>
        <begin position="15"/>
        <end position="149"/>
    </location>
</feature>
<reference evidence="3" key="1">
    <citation type="submission" date="2018-05" db="EMBL/GenBank/DDBJ databases">
        <authorList>
            <person name="Lanie J.A."/>
            <person name="Ng W.-L."/>
            <person name="Kazmierczak K.M."/>
            <person name="Andrzejewski T.M."/>
            <person name="Davidsen T.M."/>
            <person name="Wayne K.J."/>
            <person name="Tettelin H."/>
            <person name="Glass J.I."/>
            <person name="Rusch D."/>
            <person name="Podicherti R."/>
            <person name="Tsui H.-C.T."/>
            <person name="Winkler M.E."/>
        </authorList>
    </citation>
    <scope>NUCLEOTIDE SEQUENCE</scope>
</reference>
<dbReference type="InterPro" id="IPR019999">
    <property type="entry name" value="Anth_synth_I-like"/>
</dbReference>
<proteinExistence type="predicted"/>
<dbReference type="Pfam" id="PF04715">
    <property type="entry name" value="Anth_synt_I_N"/>
    <property type="match status" value="1"/>
</dbReference>
<gene>
    <name evidence="3" type="ORF">METZ01_LOCUS486900</name>
</gene>
<dbReference type="InterPro" id="IPR006805">
    <property type="entry name" value="Anth_synth_I_N"/>
</dbReference>
<protein>
    <recommendedName>
        <fullName evidence="2">Anthranilate synthase component I N-terminal domain-containing protein</fullName>
    </recommendedName>
</protein>
<dbReference type="PANTHER" id="PTHR11236:SF48">
    <property type="entry name" value="ISOCHORISMATE SYNTHASE MENF"/>
    <property type="match status" value="1"/>
</dbReference>
<feature type="non-terminal residue" evidence="3">
    <location>
        <position position="150"/>
    </location>
</feature>
<evidence type="ECO:0000256" key="1">
    <source>
        <dbReference type="ARBA" id="ARBA00047683"/>
    </source>
</evidence>
<dbReference type="PANTHER" id="PTHR11236">
    <property type="entry name" value="AMINOBENZOATE/ANTHRANILATE SYNTHASE"/>
    <property type="match status" value="1"/>
</dbReference>
<name>A0A383CNV0_9ZZZZ</name>
<dbReference type="EMBL" id="UINC01210539">
    <property type="protein sequence ID" value="SVE34046.1"/>
    <property type="molecule type" value="Genomic_DNA"/>
</dbReference>
<dbReference type="GO" id="GO:0000162">
    <property type="term" value="P:L-tryptophan biosynthetic process"/>
    <property type="evidence" value="ECO:0007669"/>
    <property type="project" value="TreeGrafter"/>
</dbReference>
<dbReference type="SUPFAM" id="SSF56322">
    <property type="entry name" value="ADC synthase"/>
    <property type="match status" value="1"/>
</dbReference>
<evidence type="ECO:0000259" key="2">
    <source>
        <dbReference type="Pfam" id="PF04715"/>
    </source>
</evidence>
<accession>A0A383CNV0</accession>
<dbReference type="Gene3D" id="3.60.120.10">
    <property type="entry name" value="Anthranilate synthase"/>
    <property type="match status" value="1"/>
</dbReference>
<comment type="catalytic activity">
    <reaction evidence="1">
        <text>chorismate + L-glutamine = anthranilate + pyruvate + L-glutamate + H(+)</text>
        <dbReference type="Rhea" id="RHEA:21732"/>
        <dbReference type="ChEBI" id="CHEBI:15361"/>
        <dbReference type="ChEBI" id="CHEBI:15378"/>
        <dbReference type="ChEBI" id="CHEBI:16567"/>
        <dbReference type="ChEBI" id="CHEBI:29748"/>
        <dbReference type="ChEBI" id="CHEBI:29985"/>
        <dbReference type="ChEBI" id="CHEBI:58359"/>
        <dbReference type="EC" id="4.1.3.27"/>
    </reaction>
</comment>
<dbReference type="AlphaFoldDB" id="A0A383CNV0"/>
<sequence>MVSSSHSYQRTLHADLDTPVSAYLKLRAYSPWSFLYESVEGPEHWARYSILGFGAKRTFVAEGGELTVTTAEGAKTTPASDPLDGIRTALENAPLLPPKDGPAFVGGIFGYLSYDAVQRFETIRPDGVTHDEVPDACFVEPEVLAVFDSR</sequence>
<dbReference type="GO" id="GO:0004049">
    <property type="term" value="F:anthranilate synthase activity"/>
    <property type="evidence" value="ECO:0007669"/>
    <property type="project" value="UniProtKB-EC"/>
</dbReference>